<feature type="domain" description="MPN" evidence="2">
    <location>
        <begin position="4"/>
        <end position="140"/>
    </location>
</feature>
<dbReference type="PROSITE" id="PS50249">
    <property type="entry name" value="MPN"/>
    <property type="match status" value="1"/>
</dbReference>
<evidence type="ECO:0000256" key="1">
    <source>
        <dbReference type="ARBA" id="ARBA00007461"/>
    </source>
</evidence>
<dbReference type="Pfam" id="PF03665">
    <property type="entry name" value="UPF0172"/>
    <property type="match status" value="1"/>
</dbReference>
<keyword evidence="4" id="KW-1185">Reference proteome</keyword>
<sequence length="197" mass="22150">MTNIKFSERAYCKMVLHAAKYPHCSVNGVLLAKTPPLNNNKEVEFVDVIPLFHVCINLTPMAEIALMQIDAYASKRGLIIAGYYVAPENIRDDSFDRWYNRIADKIAVNCSSAYVVIVNSTETGIQNGRRMLRVAQYTDGSYRQCEDLCISDDAINICINGTNEALYNKLVDFDNHLDDIGLDWTNSSLNEDIQASL</sequence>
<dbReference type="EMBL" id="OU896711">
    <property type="protein sequence ID" value="CAG9821596.1"/>
    <property type="molecule type" value="Genomic_DNA"/>
</dbReference>
<evidence type="ECO:0000313" key="3">
    <source>
        <dbReference type="EMBL" id="CAG9821596.1"/>
    </source>
</evidence>
<dbReference type="AlphaFoldDB" id="A0A9N9X3W2"/>
<dbReference type="GO" id="GO:0072546">
    <property type="term" value="C:EMC complex"/>
    <property type="evidence" value="ECO:0007669"/>
    <property type="project" value="InterPro"/>
</dbReference>
<dbReference type="PANTHER" id="PTHR12941">
    <property type="entry name" value="ER MEMBRANE PROTEIN COMPLEX"/>
    <property type="match status" value="1"/>
</dbReference>
<dbReference type="InterPro" id="IPR005366">
    <property type="entry name" value="EMC8/9"/>
</dbReference>
<reference evidence="3" key="1">
    <citation type="submission" date="2022-01" db="EMBL/GenBank/DDBJ databases">
        <authorList>
            <person name="King R."/>
        </authorList>
    </citation>
    <scope>NUCLEOTIDE SEQUENCE</scope>
</reference>
<evidence type="ECO:0000313" key="4">
    <source>
        <dbReference type="Proteomes" id="UP001153737"/>
    </source>
</evidence>
<evidence type="ECO:0000259" key="2">
    <source>
        <dbReference type="PROSITE" id="PS50249"/>
    </source>
</evidence>
<organism evidence="3 4">
    <name type="scientific">Phaedon cochleariae</name>
    <name type="common">Mustard beetle</name>
    <dbReference type="NCBI Taxonomy" id="80249"/>
    <lineage>
        <taxon>Eukaryota</taxon>
        <taxon>Metazoa</taxon>
        <taxon>Ecdysozoa</taxon>
        <taxon>Arthropoda</taxon>
        <taxon>Hexapoda</taxon>
        <taxon>Insecta</taxon>
        <taxon>Pterygota</taxon>
        <taxon>Neoptera</taxon>
        <taxon>Endopterygota</taxon>
        <taxon>Coleoptera</taxon>
        <taxon>Polyphaga</taxon>
        <taxon>Cucujiformia</taxon>
        <taxon>Chrysomeloidea</taxon>
        <taxon>Chrysomelidae</taxon>
        <taxon>Chrysomelinae</taxon>
        <taxon>Chrysomelini</taxon>
        <taxon>Phaedon</taxon>
    </lineage>
</organism>
<gene>
    <name evidence="3" type="ORF">PHAECO_LOCUS9745</name>
</gene>
<dbReference type="Proteomes" id="UP001153737">
    <property type="component" value="Chromosome 5"/>
</dbReference>
<dbReference type="InterPro" id="IPR037518">
    <property type="entry name" value="MPN"/>
</dbReference>
<reference evidence="3" key="2">
    <citation type="submission" date="2022-10" db="EMBL/GenBank/DDBJ databases">
        <authorList>
            <consortium name="ENA_rothamsted_submissions"/>
            <consortium name="culmorum"/>
            <person name="King R."/>
        </authorList>
    </citation>
    <scope>NUCLEOTIDE SEQUENCE</scope>
</reference>
<protein>
    <recommendedName>
        <fullName evidence="2">MPN domain-containing protein</fullName>
    </recommendedName>
</protein>
<accession>A0A9N9X3W2</accession>
<dbReference type="PANTHER" id="PTHR12941:SF10">
    <property type="entry name" value="ER MEMBRANE PROTEIN COMPLEX SUBUNIT 8_9 HOMOLOG"/>
    <property type="match status" value="1"/>
</dbReference>
<proteinExistence type="inferred from homology"/>
<dbReference type="CDD" id="cd08060">
    <property type="entry name" value="MPN_UPF0172"/>
    <property type="match status" value="1"/>
</dbReference>
<comment type="similarity">
    <text evidence="1">Belongs to the EMC8/EMC9 family.</text>
</comment>
<name>A0A9N9X3W2_PHACE</name>
<dbReference type="OrthoDB" id="194468at2759"/>